<dbReference type="GO" id="GO:0003677">
    <property type="term" value="F:DNA binding"/>
    <property type="evidence" value="ECO:0007669"/>
    <property type="project" value="InterPro"/>
</dbReference>
<dbReference type="SUPFAM" id="SSF47413">
    <property type="entry name" value="lambda repressor-like DNA-binding domains"/>
    <property type="match status" value="1"/>
</dbReference>
<accession>A0A0F0KUT2</accession>
<proteinExistence type="predicted"/>
<evidence type="ECO:0008006" key="3">
    <source>
        <dbReference type="Google" id="ProtNLM"/>
    </source>
</evidence>
<sequence length="56" mass="5941">MAASGRTPQWLAEQAGITTKALQNKLALRADFTVVDLAGIAHALEISVEELVPPAR</sequence>
<dbReference type="Proteomes" id="UP000033572">
    <property type="component" value="Unassembled WGS sequence"/>
</dbReference>
<name>A0A0F0KUT2_9MICO</name>
<comment type="caution">
    <text evidence="1">The sequence shown here is derived from an EMBL/GenBank/DDBJ whole genome shotgun (WGS) entry which is preliminary data.</text>
</comment>
<organism evidence="1 2">
    <name type="scientific">Microbacterium foliorum</name>
    <dbReference type="NCBI Taxonomy" id="104336"/>
    <lineage>
        <taxon>Bacteria</taxon>
        <taxon>Bacillati</taxon>
        <taxon>Actinomycetota</taxon>
        <taxon>Actinomycetes</taxon>
        <taxon>Micrococcales</taxon>
        <taxon>Microbacteriaceae</taxon>
        <taxon>Microbacterium</taxon>
    </lineage>
</organism>
<keyword evidence="2" id="KW-1185">Reference proteome</keyword>
<reference evidence="1 2" key="1">
    <citation type="submission" date="2015-02" db="EMBL/GenBank/DDBJ databases">
        <title>Draft genome sequences of ten Microbacterium spp. with emphasis on heavy metal contaminated environments.</title>
        <authorList>
            <person name="Corretto E."/>
        </authorList>
    </citation>
    <scope>NUCLEOTIDE SEQUENCE [LARGE SCALE GENOMIC DNA]</scope>
    <source>
        <strain evidence="1 2">DSM 12966</strain>
    </source>
</reference>
<evidence type="ECO:0000313" key="1">
    <source>
        <dbReference type="EMBL" id="KJL24219.1"/>
    </source>
</evidence>
<dbReference type="AlphaFoldDB" id="A0A0F0KUT2"/>
<protein>
    <recommendedName>
        <fullName evidence="3">HTH cro/C1-type domain-containing protein</fullName>
    </recommendedName>
</protein>
<dbReference type="PATRIC" id="fig|104336.4.peg.822"/>
<gene>
    <name evidence="1" type="ORF">RN50_00799</name>
</gene>
<dbReference type="EMBL" id="JYIU01000033">
    <property type="protein sequence ID" value="KJL24219.1"/>
    <property type="molecule type" value="Genomic_DNA"/>
</dbReference>
<evidence type="ECO:0000313" key="2">
    <source>
        <dbReference type="Proteomes" id="UP000033572"/>
    </source>
</evidence>
<dbReference type="InterPro" id="IPR010982">
    <property type="entry name" value="Lambda_DNA-bd_dom_sf"/>
</dbReference>
<dbReference type="Gene3D" id="1.10.260.40">
    <property type="entry name" value="lambda repressor-like DNA-binding domains"/>
    <property type="match status" value="1"/>
</dbReference>